<evidence type="ECO:0000256" key="1">
    <source>
        <dbReference type="SAM" id="MobiDB-lite"/>
    </source>
</evidence>
<feature type="compositionally biased region" description="Pro residues" evidence="1">
    <location>
        <begin position="1610"/>
        <end position="1628"/>
    </location>
</feature>
<evidence type="ECO:0000313" key="2">
    <source>
        <dbReference type="EMBL" id="CAL8113394.1"/>
    </source>
</evidence>
<feature type="region of interest" description="Disordered" evidence="1">
    <location>
        <begin position="82"/>
        <end position="200"/>
    </location>
</feature>
<feature type="region of interest" description="Disordered" evidence="1">
    <location>
        <begin position="1653"/>
        <end position="1707"/>
    </location>
</feature>
<feature type="region of interest" description="Disordered" evidence="1">
    <location>
        <begin position="1609"/>
        <end position="1628"/>
    </location>
</feature>
<sequence>MRIEQNLLHRNLHTNGHQQNNGTGLYARNNNSTTTQNRRNQGKEVGQDIHVRKSALQETENGEKTSFLNPELQRELNRILAEAESDGKLSQDSEDSPSTSSSSVSSASSEEEDEYEHPRRLFLEEIAEEDEEESVDDDEDVEEEEEEEEDEEEISENEDSDEEAEEQVEENDKDGERKEKDLDVNNENNPLVAVDDTGELEGECSDIASDSDATITNECIGEEIETDHEIRRKVSQVSSSVRAAVTKLFNKEQEEKKSEKQARILFKVENDDRKSAVENEWGNEQIDETPKETGAEHARRETGISTETDYQEPVESEQQYSYHQPHCFNHFHKQKYSKQTPQYKQTDETYNTCADADRESVSEVSQQPFEFHHQQQQHKEKQHEHPKELLLDQTQPEENTKSAHTRTTYSVAGQVDEDVENDDDDDEDDDDDDGESSCNSSTISTSSSSSSTSSGSGSSIEALEELEQEQQQKQHGNVEIRLFHDVGSAIASKSTSNNISREWNTESKCRAVLVDLQATTSTEVHELVPESPGESGTGSSSSLSSSASPSFPLKSSLLSSTPINSNCLRSKPTTKKDVSVGDSCTNNTFTRLPLHTIINDNNNSSDSCNTPVSQASTSNTPQNSFPAPLIPPKSFPSILITSPKSSPPTSSTSTGTVAPKKKRVSFQEQVESKTYFAGDEPSSVSSSDSDFSKKEDLVDTNFAFSETKPDLTVEKELNNSSSSHPSYGTTVYNNSQFSTADFWALRNGGRDSSQQKQYLQSLYYSESENSSEAAEYHQLQQKSKQQYRQPITNHHYYYPSEYFTLSDTFAQNSSLGLPPTESASSSACANQSWKTHESKQQQQSNQEQQLDIHSTRTAAAASAPLTTSPTTRPTSVLDNNRNAEMHQRLSGGEQRLRSVLRKPGVGGVKKTRGERSVTFNESLNLFYEAECSCWIHEDDYHRLRQEEQAQQQQHQQQHHQHHQQFIYEQTHPQYPHTHQNFIYEPPPIEFEDPPTLSPPEGYKDRFFPQEDPTDPDVTRVCPPSPPSARRKVFLKENSTDQLPPPPPQQKGVILNGLEDEEEDEESRKSNSGSGNSSSGTNTSSSKGSRLGGILKGGRLWRSNSAEGKKVTSPPDEPDVVKCTERDSRERLSDKDPSDRTNAVSVGTSSPQAQVQTQEPHSSYQGMPTKVSTGTAPLRTSEQIRLAVDSTLRLRTKKTKPECSSLVEKLRWLTSLDDDDPSDSSSQSGFATWPSRDKNGSVSSGSSSKKSDAGTSTNEEFVNSAGIRQPPPIYSSNEAKIKQISYTLEDIDEGLKGSEIELESFITEDGGRIERLKKRYSGEEPGDDYGFSRRPSVKGIKPKFSSTNQIFAQYTAMRASGTETPVPVESQYENTRGLPPPASFDQLPNHLDGARMQLNYEVQSSTTGRPPEESRAHFEMIRQSFEHASFSNFNRPHSWSVSTLPHPHHTHAHSNSISLSSTASPVPQPSGGVPPNLLSNNFGSTLSVSQQPMTQQQQQQHQQQQQQQHQQQQQQQNNLSMNPSPINMNNAAGGVRGADGVPMMAGNPGGPIYGTLPSGSHMVAQQNQMPQPGQPIYGTVRRVPNVIGRPLFLHYGALSVEAHPNKIVQPFPRPTKVPETPSPTQQPPPLLKYYGPPIRYYNSPPPVPPRSVTTAVGGGMGNQNVPGNGVTPSGMGNQTMADCQQERGVPEGATDEEPSVKESYSMNV</sequence>
<feature type="compositionally biased region" description="Polar residues" evidence="1">
    <location>
        <begin position="1516"/>
        <end position="1529"/>
    </location>
</feature>
<dbReference type="Proteomes" id="UP001642540">
    <property type="component" value="Unassembled WGS sequence"/>
</dbReference>
<dbReference type="EMBL" id="CAXLJM020000049">
    <property type="protein sequence ID" value="CAL8113394.1"/>
    <property type="molecule type" value="Genomic_DNA"/>
</dbReference>
<feature type="compositionally biased region" description="Low complexity" evidence="1">
    <location>
        <begin position="531"/>
        <end position="547"/>
    </location>
</feature>
<name>A0ABP1QWC3_9HEXA</name>
<accession>A0ABP1QWC3</accession>
<feature type="compositionally biased region" description="Basic and acidic residues" evidence="1">
    <location>
        <begin position="1118"/>
        <end position="1138"/>
    </location>
</feature>
<feature type="compositionally biased region" description="Basic and acidic residues" evidence="1">
    <location>
        <begin position="174"/>
        <end position="183"/>
    </location>
</feature>
<comment type="caution">
    <text evidence="2">The sequence shown here is derived from an EMBL/GenBank/DDBJ whole genome shotgun (WGS) entry which is preliminary data.</text>
</comment>
<feature type="compositionally biased region" description="Polar residues" evidence="1">
    <location>
        <begin position="815"/>
        <end position="833"/>
    </location>
</feature>
<feature type="compositionally biased region" description="Polar residues" evidence="1">
    <location>
        <begin position="337"/>
        <end position="352"/>
    </location>
</feature>
<evidence type="ECO:0000313" key="3">
    <source>
        <dbReference type="Proteomes" id="UP001642540"/>
    </source>
</evidence>
<dbReference type="PANTHER" id="PTHR14312">
    <property type="entry name" value="CREB/ATF BZIP TRANSCRIPTION FACTOR"/>
    <property type="match status" value="1"/>
</dbReference>
<feature type="region of interest" description="Disordered" evidence="1">
    <location>
        <begin position="815"/>
        <end position="881"/>
    </location>
</feature>
<feature type="compositionally biased region" description="Low complexity" evidence="1">
    <location>
        <begin position="1239"/>
        <end position="1255"/>
    </location>
</feature>
<feature type="compositionally biased region" description="Low complexity" evidence="1">
    <location>
        <begin position="840"/>
        <end position="875"/>
    </location>
</feature>
<proteinExistence type="predicted"/>
<feature type="compositionally biased region" description="Low complexity" evidence="1">
    <location>
        <begin position="636"/>
        <end position="654"/>
    </location>
</feature>
<feature type="region of interest" description="Disordered" evidence="1">
    <location>
        <begin position="523"/>
        <end position="547"/>
    </location>
</feature>
<feature type="compositionally biased region" description="Basic and acidic residues" evidence="1">
    <location>
        <begin position="288"/>
        <end position="302"/>
    </location>
</feature>
<feature type="compositionally biased region" description="Polar residues" evidence="1">
    <location>
        <begin position="1452"/>
        <end position="1462"/>
    </location>
</feature>
<feature type="compositionally biased region" description="Low complexity" evidence="1">
    <location>
        <begin position="28"/>
        <end position="39"/>
    </location>
</feature>
<feature type="compositionally biased region" description="Polar residues" evidence="1">
    <location>
        <begin position="13"/>
        <end position="23"/>
    </location>
</feature>
<feature type="region of interest" description="Disordered" evidence="1">
    <location>
        <begin position="1443"/>
        <end position="1534"/>
    </location>
</feature>
<feature type="compositionally biased region" description="Low complexity" evidence="1">
    <location>
        <begin position="599"/>
        <end position="609"/>
    </location>
</feature>
<keyword evidence="3" id="KW-1185">Reference proteome</keyword>
<feature type="compositionally biased region" description="Low complexity" evidence="1">
    <location>
        <begin position="1494"/>
        <end position="1515"/>
    </location>
</feature>
<gene>
    <name evidence="2" type="ORF">ODALV1_LOCUS16001</name>
</gene>
<feature type="compositionally biased region" description="Polar residues" evidence="1">
    <location>
        <begin position="610"/>
        <end position="625"/>
    </location>
</feature>
<feature type="region of interest" description="Disordered" evidence="1">
    <location>
        <begin position="1213"/>
        <end position="1275"/>
    </location>
</feature>
<protein>
    <submittedName>
        <fullName evidence="2">Uncharacterized protein</fullName>
    </submittedName>
</protein>
<feature type="compositionally biased region" description="Polar residues" evidence="1">
    <location>
        <begin position="1661"/>
        <end position="1681"/>
    </location>
</feature>
<feature type="region of interest" description="Disordered" evidence="1">
    <location>
        <begin position="562"/>
        <end position="585"/>
    </location>
</feature>
<feature type="region of interest" description="Disordered" evidence="1">
    <location>
        <begin position="976"/>
        <end position="1181"/>
    </location>
</feature>
<feature type="region of interest" description="Disordered" evidence="1">
    <location>
        <begin position="274"/>
        <end position="475"/>
    </location>
</feature>
<organism evidence="2 3">
    <name type="scientific">Orchesella dallaii</name>
    <dbReference type="NCBI Taxonomy" id="48710"/>
    <lineage>
        <taxon>Eukaryota</taxon>
        <taxon>Metazoa</taxon>
        <taxon>Ecdysozoa</taxon>
        <taxon>Arthropoda</taxon>
        <taxon>Hexapoda</taxon>
        <taxon>Collembola</taxon>
        <taxon>Entomobryomorpha</taxon>
        <taxon>Entomobryoidea</taxon>
        <taxon>Orchesellidae</taxon>
        <taxon>Orchesellinae</taxon>
        <taxon>Orchesella</taxon>
    </lineage>
</organism>
<feature type="compositionally biased region" description="Polar residues" evidence="1">
    <location>
        <begin position="1476"/>
        <end position="1493"/>
    </location>
</feature>
<feature type="compositionally biased region" description="Polar residues" evidence="1">
    <location>
        <begin position="1139"/>
        <end position="1181"/>
    </location>
</feature>
<feature type="compositionally biased region" description="Acidic residues" evidence="1">
    <location>
        <begin position="415"/>
        <end position="435"/>
    </location>
</feature>
<dbReference type="PANTHER" id="PTHR14312:SF1">
    <property type="entry name" value="BASIC-LEUCINE ZIPPER TRANSCRIPTION FACTOR A"/>
    <property type="match status" value="1"/>
</dbReference>
<feature type="compositionally biased region" description="Low complexity" evidence="1">
    <location>
        <begin position="96"/>
        <end position="108"/>
    </location>
</feature>
<feature type="compositionally biased region" description="Low complexity" evidence="1">
    <location>
        <begin position="436"/>
        <end position="461"/>
    </location>
</feature>
<feature type="region of interest" description="Disordered" evidence="1">
    <location>
        <begin position="10"/>
        <end position="46"/>
    </location>
</feature>
<feature type="region of interest" description="Disordered" evidence="1">
    <location>
        <begin position="598"/>
        <end position="692"/>
    </location>
</feature>
<reference evidence="2 3" key="1">
    <citation type="submission" date="2024-08" db="EMBL/GenBank/DDBJ databases">
        <authorList>
            <person name="Cucini C."/>
            <person name="Frati F."/>
        </authorList>
    </citation>
    <scope>NUCLEOTIDE SEQUENCE [LARGE SCALE GENOMIC DNA]</scope>
</reference>
<feature type="compositionally biased region" description="Acidic residues" evidence="1">
    <location>
        <begin position="125"/>
        <end position="173"/>
    </location>
</feature>
<feature type="compositionally biased region" description="Basic and acidic residues" evidence="1">
    <location>
        <begin position="370"/>
        <end position="390"/>
    </location>
</feature>
<feature type="compositionally biased region" description="Low complexity" evidence="1">
    <location>
        <begin position="1069"/>
        <end position="1088"/>
    </location>
</feature>